<keyword evidence="1" id="KW-0732">Signal</keyword>
<dbReference type="EMBL" id="GECU01035752">
    <property type="protein sequence ID" value="JAS71954.1"/>
    <property type="molecule type" value="Transcribed_RNA"/>
</dbReference>
<protein>
    <recommendedName>
        <fullName evidence="3">Dynein heavy chain AAA 5 extension domain-containing protein</fullName>
    </recommendedName>
</protein>
<evidence type="ECO:0000256" key="1">
    <source>
        <dbReference type="SAM" id="SignalP"/>
    </source>
</evidence>
<feature type="non-terminal residue" evidence="2">
    <location>
        <position position="1"/>
    </location>
</feature>
<feature type="signal peptide" evidence="1">
    <location>
        <begin position="1"/>
        <end position="18"/>
    </location>
</feature>
<organism evidence="2">
    <name type="scientific">Homalodisca liturata</name>
    <dbReference type="NCBI Taxonomy" id="320908"/>
    <lineage>
        <taxon>Eukaryota</taxon>
        <taxon>Metazoa</taxon>
        <taxon>Ecdysozoa</taxon>
        <taxon>Arthropoda</taxon>
        <taxon>Hexapoda</taxon>
        <taxon>Insecta</taxon>
        <taxon>Pterygota</taxon>
        <taxon>Neoptera</taxon>
        <taxon>Paraneoptera</taxon>
        <taxon>Hemiptera</taxon>
        <taxon>Auchenorrhyncha</taxon>
        <taxon>Membracoidea</taxon>
        <taxon>Cicadellidae</taxon>
        <taxon>Cicadellinae</taxon>
        <taxon>Proconiini</taxon>
        <taxon>Homalodisca</taxon>
    </lineage>
</organism>
<sequence>VASPALVSVLVIVEPVCAVQCSDDVEGLIPGTIALMTDPFKTFWNTLAALITHIINKSSFNDIMATIGNMFTDIYNGFVDNLISLYCTWSEPVDFNKYGLPVILNEEDLENLSDVFSSK</sequence>
<feature type="chain" id="PRO_5008584197" description="Dynein heavy chain AAA 5 extension domain-containing protein" evidence="1">
    <location>
        <begin position="19"/>
        <end position="119"/>
    </location>
</feature>
<accession>A0A1B6HB87</accession>
<proteinExistence type="predicted"/>
<name>A0A1B6HB87_9HEMI</name>
<reference evidence="2" key="1">
    <citation type="submission" date="2015-11" db="EMBL/GenBank/DDBJ databases">
        <title>De novo transcriptome assembly of four potential Pierce s Disease insect vectors from Arizona vineyards.</title>
        <authorList>
            <person name="Tassone E.E."/>
        </authorList>
    </citation>
    <scope>NUCLEOTIDE SEQUENCE</scope>
</reference>
<evidence type="ECO:0008006" key="3">
    <source>
        <dbReference type="Google" id="ProtNLM"/>
    </source>
</evidence>
<gene>
    <name evidence="2" type="ORF">g.2880</name>
</gene>
<dbReference type="AlphaFoldDB" id="A0A1B6HB87"/>
<evidence type="ECO:0000313" key="2">
    <source>
        <dbReference type="EMBL" id="JAS71954.1"/>
    </source>
</evidence>